<evidence type="ECO:0000256" key="10">
    <source>
        <dbReference type="ARBA" id="ARBA00023004"/>
    </source>
</evidence>
<dbReference type="InterPro" id="IPR034505">
    <property type="entry name" value="Coproporphyrinogen-III_oxidase"/>
</dbReference>
<dbReference type="PROSITE" id="PS51918">
    <property type="entry name" value="RADICAL_SAM"/>
    <property type="match status" value="1"/>
</dbReference>
<evidence type="ECO:0000256" key="7">
    <source>
        <dbReference type="ARBA" id="ARBA00022691"/>
    </source>
</evidence>
<evidence type="ECO:0000256" key="12">
    <source>
        <dbReference type="ARBA" id="ARBA00023244"/>
    </source>
</evidence>
<dbReference type="PANTHER" id="PTHR13932">
    <property type="entry name" value="COPROPORPHYRINIGEN III OXIDASE"/>
    <property type="match status" value="1"/>
</dbReference>
<dbReference type="GO" id="GO:0005737">
    <property type="term" value="C:cytoplasm"/>
    <property type="evidence" value="ECO:0007669"/>
    <property type="project" value="UniProtKB-SubCell"/>
</dbReference>
<dbReference type="Gene3D" id="1.10.10.920">
    <property type="match status" value="1"/>
</dbReference>
<dbReference type="Proteomes" id="UP000198703">
    <property type="component" value="Unassembled WGS sequence"/>
</dbReference>
<evidence type="ECO:0000256" key="3">
    <source>
        <dbReference type="ARBA" id="ARBA00005493"/>
    </source>
</evidence>
<name>A0A1H4E2W6_9RHOB</name>
<evidence type="ECO:0000256" key="2">
    <source>
        <dbReference type="ARBA" id="ARBA00004785"/>
    </source>
</evidence>
<dbReference type="SFLD" id="SFLDG01065">
    <property type="entry name" value="anaerobic_coproporphyrinogen-I"/>
    <property type="match status" value="1"/>
</dbReference>
<dbReference type="InterPro" id="IPR010723">
    <property type="entry name" value="HemN_C"/>
</dbReference>
<dbReference type="CDD" id="cd01335">
    <property type="entry name" value="Radical_SAM"/>
    <property type="match status" value="1"/>
</dbReference>
<dbReference type="InterPro" id="IPR007197">
    <property type="entry name" value="rSAM"/>
</dbReference>
<evidence type="ECO:0000256" key="8">
    <source>
        <dbReference type="ARBA" id="ARBA00022723"/>
    </source>
</evidence>
<dbReference type="PANTHER" id="PTHR13932:SF6">
    <property type="entry name" value="OXYGEN-INDEPENDENT COPROPORPHYRINOGEN III OXIDASE"/>
    <property type="match status" value="1"/>
</dbReference>
<dbReference type="InterPro" id="IPR058240">
    <property type="entry name" value="rSAM_sf"/>
</dbReference>
<dbReference type="Pfam" id="PF06969">
    <property type="entry name" value="HemN_C"/>
    <property type="match status" value="1"/>
</dbReference>
<feature type="binding site" evidence="16">
    <location>
        <position position="212"/>
    </location>
    <ligand>
        <name>S-adenosyl-L-methionine</name>
        <dbReference type="ChEBI" id="CHEBI:59789"/>
        <label>2</label>
    </ligand>
</feature>
<feature type="binding site" evidence="17">
    <location>
        <position position="71"/>
    </location>
    <ligand>
        <name>[4Fe-4S] cluster</name>
        <dbReference type="ChEBI" id="CHEBI:49883"/>
        <note>4Fe-4S-S-AdoMet</note>
    </ligand>
</feature>
<dbReference type="EC" id="1.3.98.3" evidence="15"/>
<keyword evidence="5 15" id="KW-0004">4Fe-4S</keyword>
<feature type="binding site" evidence="16">
    <location>
        <position position="115"/>
    </location>
    <ligand>
        <name>S-adenosyl-L-methionine</name>
        <dbReference type="ChEBI" id="CHEBI:59789"/>
        <label>1</label>
    </ligand>
</feature>
<organism evidence="19 20">
    <name type="scientific">Rubrimonas cliftonensis</name>
    <dbReference type="NCBI Taxonomy" id="89524"/>
    <lineage>
        <taxon>Bacteria</taxon>
        <taxon>Pseudomonadati</taxon>
        <taxon>Pseudomonadota</taxon>
        <taxon>Alphaproteobacteria</taxon>
        <taxon>Rhodobacterales</taxon>
        <taxon>Paracoccaceae</taxon>
        <taxon>Rubrimonas</taxon>
    </lineage>
</organism>
<keyword evidence="7 15" id="KW-0949">S-adenosyl-L-methionine</keyword>
<dbReference type="GO" id="GO:0051539">
    <property type="term" value="F:4 iron, 4 sulfur cluster binding"/>
    <property type="evidence" value="ECO:0007669"/>
    <property type="project" value="UniProtKB-KW"/>
</dbReference>
<dbReference type="NCBIfam" id="TIGR00538">
    <property type="entry name" value="hemN"/>
    <property type="match status" value="1"/>
</dbReference>
<feature type="binding site" evidence="16">
    <location>
        <position position="175"/>
    </location>
    <ligand>
        <name>S-adenosyl-L-methionine</name>
        <dbReference type="ChEBI" id="CHEBI:59789"/>
        <label>2</label>
    </ligand>
</feature>
<evidence type="ECO:0000256" key="1">
    <source>
        <dbReference type="ARBA" id="ARBA00004496"/>
    </source>
</evidence>
<comment type="function">
    <text evidence="13">Involved in the heme biosynthesis. Catalyzes the anaerobic oxidative decarboxylation of propionate groups of rings A and B of coproporphyrinogen III to yield the vinyl groups in protoporphyrinogen IX.</text>
</comment>
<comment type="subcellular location">
    <subcellularLocation>
        <location evidence="1 15">Cytoplasm</location>
    </subcellularLocation>
</comment>
<feature type="domain" description="Radical SAM core" evidence="18">
    <location>
        <begin position="49"/>
        <end position="283"/>
    </location>
</feature>
<evidence type="ECO:0000256" key="11">
    <source>
        <dbReference type="ARBA" id="ARBA00023014"/>
    </source>
</evidence>
<dbReference type="InterPro" id="IPR004558">
    <property type="entry name" value="Coprogen_oxidase_HemN"/>
</dbReference>
<dbReference type="SFLD" id="SFLDS00029">
    <property type="entry name" value="Radical_SAM"/>
    <property type="match status" value="1"/>
</dbReference>
<dbReference type="RefSeq" id="WP_217632208.1">
    <property type="nucleotide sequence ID" value="NZ_FNQM01000012.1"/>
</dbReference>
<evidence type="ECO:0000256" key="17">
    <source>
        <dbReference type="PIRSR" id="PIRSR000167-2"/>
    </source>
</evidence>
<dbReference type="InterPro" id="IPR023404">
    <property type="entry name" value="rSAM_horseshoe"/>
</dbReference>
<dbReference type="Pfam" id="PF04055">
    <property type="entry name" value="Radical_SAM"/>
    <property type="match status" value="1"/>
</dbReference>
<feature type="binding site" evidence="16">
    <location>
        <position position="148"/>
    </location>
    <ligand>
        <name>S-adenosyl-L-methionine</name>
        <dbReference type="ChEBI" id="CHEBI:59789"/>
        <label>1</label>
    </ligand>
</feature>
<keyword evidence="8 15" id="KW-0479">Metal-binding</keyword>
<dbReference type="UniPathway" id="UPA00251">
    <property type="reaction ID" value="UER00323"/>
</dbReference>
<feature type="binding site" evidence="17">
    <location>
        <position position="64"/>
    </location>
    <ligand>
        <name>[4Fe-4S] cluster</name>
        <dbReference type="ChEBI" id="CHEBI:49883"/>
        <note>4Fe-4S-S-AdoMet</note>
    </ligand>
</feature>
<dbReference type="InterPro" id="IPR006638">
    <property type="entry name" value="Elp3/MiaA/NifB-like_rSAM"/>
</dbReference>
<sequence length="456" mass="48663">MNASRPASIDPMIARYAARPAPRYTSYPTAPQMRPGFTTEAWAGWLSGVEPTAPVSLYLHVPFCRKMCWYCGCNMKLVARESVLDAYVEDLLAEIDLVAAALPGRMSVGHLHFGGGTPTALSPQALTRVMARLSLRFDFAEDAEIAIESDPRTLTPEMIETIGALGFTRASFGVQEFDPAVQAAINRIQPPEMVAAAVAGLRRAGVASVNFDLIYGLPKQTVAALENTARLCAAMRPDRLALFGYAHVPWMAKNQRMIADADLPGAAERIAQAEAAAAALRAEGYAPIGIDHFALPGDALTQAARAGGLRRNFQGYTTDAAGTLIPFGATAIGRTREGIVQNLAETGAWSRAVREGRLPVAKAVALDDDDRARAWVIERLMCDFAADMGEATRRFARPEGWWSDAAAALAPMVADGLATVEGERVALTPRGRPLARVAASAFDAYLGAGARHSVAV</sequence>
<dbReference type="SUPFAM" id="SSF102114">
    <property type="entry name" value="Radical SAM enzymes"/>
    <property type="match status" value="1"/>
</dbReference>
<dbReference type="SMART" id="SM00729">
    <property type="entry name" value="Elp3"/>
    <property type="match status" value="1"/>
</dbReference>
<dbReference type="GO" id="GO:0004109">
    <property type="term" value="F:coproporphyrinogen oxidase activity"/>
    <property type="evidence" value="ECO:0007669"/>
    <property type="project" value="InterPro"/>
</dbReference>
<keyword evidence="6 15" id="KW-0963">Cytoplasm</keyword>
<dbReference type="GO" id="GO:0046872">
    <property type="term" value="F:metal ion binding"/>
    <property type="evidence" value="ECO:0007669"/>
    <property type="project" value="UniProtKB-KW"/>
</dbReference>
<dbReference type="GO" id="GO:0051989">
    <property type="term" value="F:coproporphyrinogen dehydrogenase activity"/>
    <property type="evidence" value="ECO:0007669"/>
    <property type="project" value="UniProtKB-EC"/>
</dbReference>
<feature type="binding site" evidence="16">
    <location>
        <position position="187"/>
    </location>
    <ligand>
        <name>S-adenosyl-L-methionine</name>
        <dbReference type="ChEBI" id="CHEBI:59789"/>
        <label>2</label>
    </ligand>
</feature>
<evidence type="ECO:0000313" key="19">
    <source>
        <dbReference type="EMBL" id="SEA79394.1"/>
    </source>
</evidence>
<protein>
    <recommendedName>
        <fullName evidence="15">Coproporphyrinogen-III oxidase</fullName>
        <ecNumber evidence="15">1.3.98.3</ecNumber>
    </recommendedName>
</protein>
<dbReference type="AlphaFoldDB" id="A0A1H4E2W6"/>
<keyword evidence="11 15" id="KW-0411">Iron-sulfur</keyword>
<keyword evidence="12 15" id="KW-0627">Porphyrin biosynthesis</keyword>
<dbReference type="GO" id="GO:0006782">
    <property type="term" value="P:protoporphyrinogen IX biosynthetic process"/>
    <property type="evidence" value="ECO:0007669"/>
    <property type="project" value="UniProtKB-UniPathway"/>
</dbReference>
<comment type="pathway">
    <text evidence="2 15">Porphyrin-containing compound metabolism; protoporphyrin-IX biosynthesis; protoporphyrinogen-IX from coproporphyrinogen-III (AdoMet route): step 1/1.</text>
</comment>
<accession>A0A1H4E2W6</accession>
<dbReference type="PIRSF" id="PIRSF000167">
    <property type="entry name" value="HemN"/>
    <property type="match status" value="1"/>
</dbReference>
<evidence type="ECO:0000256" key="9">
    <source>
        <dbReference type="ARBA" id="ARBA00023002"/>
    </source>
</evidence>
<keyword evidence="20" id="KW-1185">Reference proteome</keyword>
<evidence type="ECO:0000259" key="18">
    <source>
        <dbReference type="PROSITE" id="PS51918"/>
    </source>
</evidence>
<comment type="similarity">
    <text evidence="3 15">Belongs to the anaerobic coproporphyrinogen-III oxidase family.</text>
</comment>
<evidence type="ECO:0000256" key="15">
    <source>
        <dbReference type="PIRNR" id="PIRNR000167"/>
    </source>
</evidence>
<evidence type="ECO:0000256" key="13">
    <source>
        <dbReference type="ARBA" id="ARBA00024295"/>
    </source>
</evidence>
<dbReference type="SFLD" id="SFLDG01082">
    <property type="entry name" value="B12-binding_domain_containing"/>
    <property type="match status" value="1"/>
</dbReference>
<feature type="binding site" evidence="17">
    <location>
        <position position="68"/>
    </location>
    <ligand>
        <name>[4Fe-4S] cluster</name>
        <dbReference type="ChEBI" id="CHEBI:49883"/>
        <note>4Fe-4S-S-AdoMet</note>
    </ligand>
</feature>
<feature type="binding site" evidence="16">
    <location>
        <position position="332"/>
    </location>
    <ligand>
        <name>S-adenosyl-L-methionine</name>
        <dbReference type="ChEBI" id="CHEBI:59789"/>
        <label>1</label>
    </ligand>
</feature>
<dbReference type="EMBL" id="FNQM01000012">
    <property type="protein sequence ID" value="SEA79394.1"/>
    <property type="molecule type" value="Genomic_DNA"/>
</dbReference>
<feature type="binding site" evidence="16">
    <location>
        <position position="58"/>
    </location>
    <ligand>
        <name>S-adenosyl-L-methionine</name>
        <dbReference type="ChEBI" id="CHEBI:59789"/>
        <label>1</label>
    </ligand>
</feature>
<comment type="cofactor">
    <cofactor evidence="15 17">
        <name>[4Fe-4S] cluster</name>
        <dbReference type="ChEBI" id="CHEBI:49883"/>
    </cofactor>
    <text evidence="15 17">Binds 1 [4Fe-4S] cluster. The cluster is coordinated with 3 cysteines and an exchangeable S-adenosyl-L-methionine.</text>
</comment>
<evidence type="ECO:0000256" key="6">
    <source>
        <dbReference type="ARBA" id="ARBA00022490"/>
    </source>
</evidence>
<reference evidence="19 20" key="1">
    <citation type="submission" date="2016-10" db="EMBL/GenBank/DDBJ databases">
        <authorList>
            <person name="de Groot N.N."/>
        </authorList>
    </citation>
    <scope>NUCLEOTIDE SEQUENCE [LARGE SCALE GENOMIC DNA]</scope>
    <source>
        <strain evidence="19 20">DSM 15345</strain>
    </source>
</reference>
<proteinExistence type="inferred from homology"/>
<comment type="catalytic activity">
    <reaction evidence="14 15">
        <text>coproporphyrinogen III + 2 S-adenosyl-L-methionine = protoporphyrinogen IX + 2 5'-deoxyadenosine + 2 L-methionine + 2 CO2</text>
        <dbReference type="Rhea" id="RHEA:15425"/>
        <dbReference type="ChEBI" id="CHEBI:16526"/>
        <dbReference type="ChEBI" id="CHEBI:17319"/>
        <dbReference type="ChEBI" id="CHEBI:57307"/>
        <dbReference type="ChEBI" id="CHEBI:57309"/>
        <dbReference type="ChEBI" id="CHEBI:57844"/>
        <dbReference type="ChEBI" id="CHEBI:59789"/>
        <dbReference type="EC" id="1.3.98.3"/>
    </reaction>
</comment>
<gene>
    <name evidence="19" type="ORF">SAMN05444370_11219</name>
</gene>
<keyword evidence="9 15" id="KW-0560">Oxidoreductase</keyword>
<dbReference type="Gene3D" id="3.80.30.20">
    <property type="entry name" value="tm_1862 like domain"/>
    <property type="match status" value="1"/>
</dbReference>
<evidence type="ECO:0000256" key="5">
    <source>
        <dbReference type="ARBA" id="ARBA00022485"/>
    </source>
</evidence>
<feature type="binding site" evidence="16">
    <location>
        <position position="246"/>
    </location>
    <ligand>
        <name>S-adenosyl-L-methionine</name>
        <dbReference type="ChEBI" id="CHEBI:59789"/>
        <label>2</label>
    </ligand>
</feature>
<evidence type="ECO:0000256" key="4">
    <source>
        <dbReference type="ARBA" id="ARBA00011245"/>
    </source>
</evidence>
<feature type="binding site" evidence="16">
    <location>
        <begin position="70"/>
        <end position="72"/>
    </location>
    <ligand>
        <name>S-adenosyl-L-methionine</name>
        <dbReference type="ChEBI" id="CHEBI:59789"/>
        <label>2</label>
    </ligand>
</feature>
<keyword evidence="10 15" id="KW-0408">Iron</keyword>
<evidence type="ECO:0000256" key="16">
    <source>
        <dbReference type="PIRSR" id="PIRSR000167-1"/>
    </source>
</evidence>
<dbReference type="STRING" id="89524.SAMN05444370_11219"/>
<evidence type="ECO:0000256" key="14">
    <source>
        <dbReference type="ARBA" id="ARBA00048321"/>
    </source>
</evidence>
<comment type="subunit">
    <text evidence="4">Monomer.</text>
</comment>
<feature type="binding site" evidence="16">
    <location>
        <begin position="116"/>
        <end position="117"/>
    </location>
    <ligand>
        <name>S-adenosyl-L-methionine</name>
        <dbReference type="ChEBI" id="CHEBI:59789"/>
        <label>2</label>
    </ligand>
</feature>
<evidence type="ECO:0000313" key="20">
    <source>
        <dbReference type="Proteomes" id="UP000198703"/>
    </source>
</evidence>